<protein>
    <recommendedName>
        <fullName evidence="3">Triosephosphate isomerase</fullName>
        <ecNumber evidence="3">5.3.1.1</ecNumber>
    </recommendedName>
</protein>
<dbReference type="CDD" id="cd00311">
    <property type="entry name" value="TIM"/>
    <property type="match status" value="1"/>
</dbReference>
<dbReference type="InterPro" id="IPR000652">
    <property type="entry name" value="Triosephosphate_isomerase"/>
</dbReference>
<dbReference type="PANTHER" id="PTHR21139:SF42">
    <property type="entry name" value="TRIOSEPHOSPHATE ISOMERASE"/>
    <property type="match status" value="1"/>
</dbReference>
<proteinExistence type="inferred from homology"/>
<dbReference type="RefSeq" id="WP_010742358.1">
    <property type="nucleotide sequence ID" value="NZ_KB946251.1"/>
</dbReference>
<evidence type="ECO:0000313" key="7">
    <source>
        <dbReference type="Proteomes" id="UP000014148"/>
    </source>
</evidence>
<sequence length="261" mass="29375">MSIRKPVVAMSWAMRQNKKIDAVNFASEIIKELNNDTEIEKIIFPSIGTLPFVSEVTKDTTVLLGAQNIAPYKHGQYTGEYSIESLIDIGGKYVEIGHWERRELFGDTDEIINKKVRLSLENGLIPILCVGEKDKTDDYHEIELQLRRQLYIDTLDIAASEINKIIIAYTPKWVVGKTLAASAPQVHKVGEMIRKIIADFFTDEAAQNVRIIYGGSVSPENTRLLVKDENIDGVLIGRFGSDPKRFAQVVQVIEEIKENAD</sequence>
<evidence type="ECO:0000313" key="4">
    <source>
        <dbReference type="EMBL" id="EOH73892.1"/>
    </source>
</evidence>
<dbReference type="GeneID" id="79788057"/>
<comment type="subunit">
    <text evidence="3">Homodimer.</text>
</comment>
<comment type="pathway">
    <text evidence="3">Carbohydrate degradation; glycolysis; D-glyceraldehyde 3-phosphate from glycerone phosphate: step 1/1.</text>
</comment>
<keyword evidence="3" id="KW-0963">Cytoplasm</keyword>
<dbReference type="OrthoDB" id="9809429at2"/>
<dbReference type="GO" id="GO:0004807">
    <property type="term" value="F:triose-phosphate isomerase activity"/>
    <property type="evidence" value="ECO:0007669"/>
    <property type="project" value="UniProtKB-EC"/>
</dbReference>
<dbReference type="GO" id="GO:0019563">
    <property type="term" value="P:glycerol catabolic process"/>
    <property type="evidence" value="ECO:0007669"/>
    <property type="project" value="TreeGrafter"/>
</dbReference>
<dbReference type="GO" id="GO:0006096">
    <property type="term" value="P:glycolytic process"/>
    <property type="evidence" value="ECO:0007669"/>
    <property type="project" value="UniProtKB-UniPathway"/>
</dbReference>
<dbReference type="UniPathway" id="UPA00109">
    <property type="reaction ID" value="UER00189"/>
</dbReference>
<reference evidence="5 7" key="2">
    <citation type="submission" date="2013-03" db="EMBL/GenBank/DDBJ databases">
        <title>The Genome Sequence of Enterococcus malodoratus ATCC_43197 (PacBio/Illumina hybrid assembly).</title>
        <authorList>
            <consortium name="The Broad Institute Genomics Platform"/>
            <consortium name="The Broad Institute Genome Sequencing Center for Infectious Disease"/>
            <person name="Earl A."/>
            <person name="Russ C."/>
            <person name="Gilmore M."/>
            <person name="Surin D."/>
            <person name="Walker B."/>
            <person name="Young S."/>
            <person name="Zeng Q."/>
            <person name="Gargeya S."/>
            <person name="Fitzgerald M."/>
            <person name="Haas B."/>
            <person name="Abouelleil A."/>
            <person name="Allen A.W."/>
            <person name="Alvarado L."/>
            <person name="Arachchi H.M."/>
            <person name="Berlin A.M."/>
            <person name="Chapman S.B."/>
            <person name="Gainer-Dewar J."/>
            <person name="Goldberg J."/>
            <person name="Griggs A."/>
            <person name="Gujja S."/>
            <person name="Hansen M."/>
            <person name="Howarth C."/>
            <person name="Imamovic A."/>
            <person name="Ireland A."/>
            <person name="Larimer J."/>
            <person name="McCowan C."/>
            <person name="Murphy C."/>
            <person name="Pearson M."/>
            <person name="Poon T.W."/>
            <person name="Priest M."/>
            <person name="Roberts A."/>
            <person name="Saif S."/>
            <person name="Shea T."/>
            <person name="Sisk P."/>
            <person name="Sykes S."/>
            <person name="Wortman J."/>
            <person name="Nusbaum C."/>
            <person name="Birren B."/>
        </authorList>
    </citation>
    <scope>NUCLEOTIDE SEQUENCE [LARGE SCALE GENOMIC DNA]</scope>
    <source>
        <strain evidence="5 7">ATCC 43197</strain>
    </source>
</reference>
<dbReference type="GO" id="GO:0046166">
    <property type="term" value="P:glyceraldehyde-3-phosphate biosynthetic process"/>
    <property type="evidence" value="ECO:0007669"/>
    <property type="project" value="TreeGrafter"/>
</dbReference>
<dbReference type="eggNOG" id="COG0149">
    <property type="taxonomic scope" value="Bacteria"/>
</dbReference>
<organism evidence="4 6">
    <name type="scientific">Enterococcus malodoratus ATCC 43197</name>
    <dbReference type="NCBI Taxonomy" id="1158601"/>
    <lineage>
        <taxon>Bacteria</taxon>
        <taxon>Bacillati</taxon>
        <taxon>Bacillota</taxon>
        <taxon>Bacilli</taxon>
        <taxon>Lactobacillales</taxon>
        <taxon>Enterococcaceae</taxon>
        <taxon>Enterococcus</taxon>
    </lineage>
</organism>
<reference evidence="4 6" key="1">
    <citation type="submission" date="2013-02" db="EMBL/GenBank/DDBJ databases">
        <title>The Genome Sequence of Enterococcus malodoratus ATCC_43197.</title>
        <authorList>
            <consortium name="The Broad Institute Genome Sequencing Platform"/>
            <consortium name="The Broad Institute Genome Sequencing Center for Infectious Disease"/>
            <person name="Earl A.M."/>
            <person name="Gilmore M.S."/>
            <person name="Lebreton F."/>
            <person name="Walker B."/>
            <person name="Young S.K."/>
            <person name="Zeng Q."/>
            <person name="Gargeya S."/>
            <person name="Fitzgerald M."/>
            <person name="Haas B."/>
            <person name="Abouelleil A."/>
            <person name="Alvarado L."/>
            <person name="Arachchi H.M."/>
            <person name="Berlin A.M."/>
            <person name="Chapman S.B."/>
            <person name="Dewar J."/>
            <person name="Goldberg J."/>
            <person name="Griggs A."/>
            <person name="Gujja S."/>
            <person name="Hansen M."/>
            <person name="Howarth C."/>
            <person name="Imamovic A."/>
            <person name="Larimer J."/>
            <person name="McCowan C."/>
            <person name="Murphy C."/>
            <person name="Neiman D."/>
            <person name="Pearson M."/>
            <person name="Priest M."/>
            <person name="Roberts A."/>
            <person name="Saif S."/>
            <person name="Shea T."/>
            <person name="Sisk P."/>
            <person name="Sykes S."/>
            <person name="Wortman J."/>
            <person name="Nusbaum C."/>
            <person name="Birren B."/>
        </authorList>
    </citation>
    <scope>NUCLEOTIDE SEQUENCE [LARGE SCALE GENOMIC DNA]</scope>
    <source>
        <strain evidence="4 6">ATCC 43197</strain>
    </source>
</reference>
<dbReference type="UniPathway" id="UPA00138"/>
<dbReference type="InterPro" id="IPR013785">
    <property type="entry name" value="Aldolase_TIM"/>
</dbReference>
<dbReference type="EMBL" id="AJAK01000023">
    <property type="protein sequence ID" value="EOH73892.1"/>
    <property type="molecule type" value="Genomic_DNA"/>
</dbReference>
<name>R2NPF4_9ENTE</name>
<dbReference type="EC" id="5.3.1.1" evidence="3"/>
<dbReference type="Proteomes" id="UP000013783">
    <property type="component" value="Unassembled WGS sequence"/>
</dbReference>
<dbReference type="SUPFAM" id="SSF51351">
    <property type="entry name" value="Triosephosphate isomerase (TIM)"/>
    <property type="match status" value="1"/>
</dbReference>
<dbReference type="GO" id="GO:0006094">
    <property type="term" value="P:gluconeogenesis"/>
    <property type="evidence" value="ECO:0007669"/>
    <property type="project" value="UniProtKB-UniPathway"/>
</dbReference>
<accession>R2NPF4</accession>
<comment type="catalytic activity">
    <reaction evidence="3">
        <text>D-glyceraldehyde 3-phosphate = dihydroxyacetone phosphate</text>
        <dbReference type="Rhea" id="RHEA:18585"/>
        <dbReference type="ChEBI" id="CHEBI:57642"/>
        <dbReference type="ChEBI" id="CHEBI:59776"/>
        <dbReference type="EC" id="5.3.1.1"/>
    </reaction>
</comment>
<evidence type="ECO:0000313" key="5">
    <source>
        <dbReference type="EMBL" id="EOT67230.1"/>
    </source>
</evidence>
<dbReference type="GO" id="GO:0005829">
    <property type="term" value="C:cytosol"/>
    <property type="evidence" value="ECO:0007669"/>
    <property type="project" value="TreeGrafter"/>
</dbReference>
<keyword evidence="2 3" id="KW-0413">Isomerase</keyword>
<dbReference type="EMBL" id="ASWA01000003">
    <property type="protein sequence ID" value="EOT67230.1"/>
    <property type="molecule type" value="Genomic_DNA"/>
</dbReference>
<dbReference type="PROSITE" id="PS51440">
    <property type="entry name" value="TIM_2"/>
    <property type="match status" value="1"/>
</dbReference>
<comment type="caution">
    <text evidence="4">The sequence shown here is derived from an EMBL/GenBank/DDBJ whole genome shotgun (WGS) entry which is preliminary data.</text>
</comment>
<comment type="pathway">
    <text evidence="3">Carbohydrate biosynthesis; gluconeogenesis.</text>
</comment>
<evidence type="ECO:0000313" key="6">
    <source>
        <dbReference type="Proteomes" id="UP000013783"/>
    </source>
</evidence>
<evidence type="ECO:0000256" key="3">
    <source>
        <dbReference type="RuleBase" id="RU363013"/>
    </source>
</evidence>
<gene>
    <name evidence="5" type="ORF">I585_02751</name>
    <name evidence="4" type="ORF">UAI_03568</name>
</gene>
<evidence type="ECO:0000256" key="2">
    <source>
        <dbReference type="ARBA" id="ARBA00023235"/>
    </source>
</evidence>
<dbReference type="InterPro" id="IPR035990">
    <property type="entry name" value="TIM_sf"/>
</dbReference>
<dbReference type="AlphaFoldDB" id="R2NPF4"/>
<dbReference type="Gene3D" id="3.20.20.70">
    <property type="entry name" value="Aldolase class I"/>
    <property type="match status" value="1"/>
</dbReference>
<dbReference type="Proteomes" id="UP000014148">
    <property type="component" value="Unassembled WGS sequence"/>
</dbReference>
<dbReference type="PANTHER" id="PTHR21139">
    <property type="entry name" value="TRIOSEPHOSPHATE ISOMERASE"/>
    <property type="match status" value="1"/>
</dbReference>
<comment type="subcellular location">
    <subcellularLocation>
        <location evidence="3">Cytoplasm</location>
    </subcellularLocation>
</comment>
<keyword evidence="7" id="KW-1185">Reference proteome</keyword>
<keyword evidence="3" id="KW-0324">Glycolysis</keyword>
<comment type="similarity">
    <text evidence="1 3">Belongs to the triosephosphate isomerase family.</text>
</comment>
<dbReference type="STRING" id="71451.RV07_GL004269"/>
<dbReference type="PATRIC" id="fig|1158601.3.peg.3541"/>
<keyword evidence="3" id="KW-0312">Gluconeogenesis</keyword>
<dbReference type="Pfam" id="PF00121">
    <property type="entry name" value="TIM"/>
    <property type="match status" value="1"/>
</dbReference>
<evidence type="ECO:0000256" key="1">
    <source>
        <dbReference type="ARBA" id="ARBA00007422"/>
    </source>
</evidence>